<feature type="compositionally biased region" description="Polar residues" evidence="3">
    <location>
        <begin position="312"/>
        <end position="322"/>
    </location>
</feature>
<dbReference type="Proteomes" id="UP000322245">
    <property type="component" value="Unassembled WGS sequence"/>
</dbReference>
<dbReference type="GO" id="GO:0008270">
    <property type="term" value="F:zinc ion binding"/>
    <property type="evidence" value="ECO:0007669"/>
    <property type="project" value="UniProtKB-KW"/>
</dbReference>
<keyword evidence="2" id="KW-0862">Zinc</keyword>
<keyword evidence="2" id="KW-0863">Zinc-finger</keyword>
<dbReference type="GO" id="GO:0003676">
    <property type="term" value="F:nucleic acid binding"/>
    <property type="evidence" value="ECO:0007669"/>
    <property type="project" value="InterPro"/>
</dbReference>
<evidence type="ECO:0000259" key="4">
    <source>
        <dbReference type="PROSITE" id="PS50158"/>
    </source>
</evidence>
<accession>A0A5D3AV63</accession>
<dbReference type="AlphaFoldDB" id="A0A5D3AV63"/>
<dbReference type="Pfam" id="PF14223">
    <property type="entry name" value="Retrotran_gag_2"/>
    <property type="match status" value="1"/>
</dbReference>
<evidence type="ECO:0000313" key="5">
    <source>
        <dbReference type="EMBL" id="TYJ54484.1"/>
    </source>
</evidence>
<sequence>MSEAHYKGIPILRGRENYEPWSTAVQTRLAEKDAKLVLKSLEREPCRRSAEGLEGAALNIVHPPGELAGDSFPPEGARRPSLLSEAELKEKWREWAVKEKKARGLVTMTVSETMRGNFGNYWSSAEIWKYLEALHKPDPVTQAPMKSIELYKQLLPANASATTMMRHFEKFTKILNELDQLGFPMPQEEKIQVFFMSLGNNYNHIRGRFVSRPAHEMTWVNLARLYHAETDMVLTTEQQKAGNEQLNLAMSGGESRRGSGSGRGGRRNRGRGRGGKRGSASYHEQRGTDDRKCFNCHKKGHLMRNCPEKRGQSSGQVNTVRSGQGTDGGEGGSWCMFSVQKANKMQAGTFIVDTGATQNGTYQREYLLDIVPLESPLYLYMPNGTRLEAKEKGDIEVGGKRIHNVYHVPGSHANLLSHTHIEEDGFIVDFRKLALHYGEELVGKLRKTREGLPVLDIPAPQRINSLSGPGPVTSHSGTT</sequence>
<dbReference type="Gene3D" id="4.10.60.10">
    <property type="entry name" value="Zinc finger, CCHC-type"/>
    <property type="match status" value="1"/>
</dbReference>
<organism evidence="5 6">
    <name type="scientific">Cryptococcus floricola</name>
    <dbReference type="NCBI Taxonomy" id="2591691"/>
    <lineage>
        <taxon>Eukaryota</taxon>
        <taxon>Fungi</taxon>
        <taxon>Dikarya</taxon>
        <taxon>Basidiomycota</taxon>
        <taxon>Agaricomycotina</taxon>
        <taxon>Tremellomycetes</taxon>
        <taxon>Tremellales</taxon>
        <taxon>Cryptococcaceae</taxon>
        <taxon>Cryptococcus</taxon>
    </lineage>
</organism>
<dbReference type="PROSITE" id="PS50158">
    <property type="entry name" value="ZF_CCHC"/>
    <property type="match status" value="1"/>
</dbReference>
<gene>
    <name evidence="5" type="ORF">B9479_004905</name>
</gene>
<dbReference type="PANTHER" id="PTHR47592:SF27">
    <property type="entry name" value="OS08G0421700 PROTEIN"/>
    <property type="match status" value="1"/>
</dbReference>
<keyword evidence="2" id="KW-0479">Metal-binding</keyword>
<evidence type="ECO:0000313" key="6">
    <source>
        <dbReference type="Proteomes" id="UP000322245"/>
    </source>
</evidence>
<keyword evidence="1" id="KW-0507">mRNA processing</keyword>
<comment type="caution">
    <text evidence="5">The sequence shown here is derived from an EMBL/GenBank/DDBJ whole genome shotgun (WGS) entry which is preliminary data.</text>
</comment>
<dbReference type="Pfam" id="PF22936">
    <property type="entry name" value="Pol_BBD"/>
    <property type="match status" value="1"/>
</dbReference>
<feature type="region of interest" description="Disordered" evidence="3">
    <location>
        <begin position="247"/>
        <end position="290"/>
    </location>
</feature>
<dbReference type="SUPFAM" id="SSF57756">
    <property type="entry name" value="Retrovirus zinc finger-like domains"/>
    <property type="match status" value="1"/>
</dbReference>
<reference evidence="5 6" key="1">
    <citation type="submission" date="2017-05" db="EMBL/GenBank/DDBJ databases">
        <title>The Genome Sequence of Tsuchiyaea wingfieldii DSM 27421.</title>
        <authorList>
            <person name="Cuomo C."/>
            <person name="Passer A."/>
            <person name="Billmyre B."/>
            <person name="Heitman J."/>
        </authorList>
    </citation>
    <scope>NUCLEOTIDE SEQUENCE [LARGE SCALE GENOMIC DNA]</scope>
    <source>
        <strain evidence="5 6">DSM 27421</strain>
    </source>
</reference>
<keyword evidence="6" id="KW-1185">Reference proteome</keyword>
<protein>
    <recommendedName>
        <fullName evidence="4">CCHC-type domain-containing protein</fullName>
    </recommendedName>
</protein>
<dbReference type="InterPro" id="IPR054722">
    <property type="entry name" value="PolX-like_BBD"/>
</dbReference>
<dbReference type="GO" id="GO:0006397">
    <property type="term" value="P:mRNA processing"/>
    <property type="evidence" value="ECO:0007669"/>
    <property type="project" value="UniProtKB-KW"/>
</dbReference>
<feature type="region of interest" description="Disordered" evidence="3">
    <location>
        <begin position="460"/>
        <end position="479"/>
    </location>
</feature>
<name>A0A5D3AV63_9TREE</name>
<evidence type="ECO:0000256" key="2">
    <source>
        <dbReference type="PROSITE-ProRule" id="PRU00047"/>
    </source>
</evidence>
<dbReference type="InterPro" id="IPR001878">
    <property type="entry name" value="Znf_CCHC"/>
</dbReference>
<dbReference type="SMART" id="SM00343">
    <property type="entry name" value="ZnF_C2HC"/>
    <property type="match status" value="1"/>
</dbReference>
<feature type="compositionally biased region" description="Polar residues" evidence="3">
    <location>
        <begin position="462"/>
        <end position="479"/>
    </location>
</feature>
<dbReference type="EMBL" id="NIDF01000060">
    <property type="protein sequence ID" value="TYJ54484.1"/>
    <property type="molecule type" value="Genomic_DNA"/>
</dbReference>
<dbReference type="PANTHER" id="PTHR47592">
    <property type="entry name" value="PBF68 PROTEIN"/>
    <property type="match status" value="1"/>
</dbReference>
<evidence type="ECO:0000256" key="3">
    <source>
        <dbReference type="SAM" id="MobiDB-lite"/>
    </source>
</evidence>
<dbReference type="InterPro" id="IPR036875">
    <property type="entry name" value="Znf_CCHC_sf"/>
</dbReference>
<feature type="domain" description="CCHC-type" evidence="4">
    <location>
        <begin position="291"/>
        <end position="308"/>
    </location>
</feature>
<proteinExistence type="predicted"/>
<feature type="compositionally biased region" description="Basic residues" evidence="3">
    <location>
        <begin position="264"/>
        <end position="276"/>
    </location>
</feature>
<feature type="region of interest" description="Disordered" evidence="3">
    <location>
        <begin position="305"/>
        <end position="331"/>
    </location>
</feature>
<evidence type="ECO:0000256" key="1">
    <source>
        <dbReference type="ARBA" id="ARBA00022664"/>
    </source>
</evidence>